<comment type="caution">
    <text evidence="6">The sequence shown here is derived from an EMBL/GenBank/DDBJ whole genome shotgun (WGS) entry which is preliminary data.</text>
</comment>
<sequence>MTDGEPAAAEARTRLRTALEGDPVGAARELLGAVLRHGPVALRVVETEAYDGRVDEASHSFRGETDRTRVMFGPAGRLYVYFSYGMHWAANVSCSEVGHGAAVLLRAGEVIDGVEFARDRRGPRVTDRDLARGPGRLTQALGIDRRHYGADLLAGTEIDGVPLRLEPRTHAPEVATGPRVGISRSVDLPWRFWIPGDRYVSAFRPGQRR</sequence>
<evidence type="ECO:0000256" key="1">
    <source>
        <dbReference type="ARBA" id="ARBA00009232"/>
    </source>
</evidence>
<dbReference type="Proteomes" id="UP000523079">
    <property type="component" value="Unassembled WGS sequence"/>
</dbReference>
<proteinExistence type="inferred from homology"/>
<dbReference type="NCBIfam" id="TIGR00567">
    <property type="entry name" value="3mg"/>
    <property type="match status" value="1"/>
</dbReference>
<keyword evidence="2 5" id="KW-0227">DNA damage</keyword>
<evidence type="ECO:0000256" key="5">
    <source>
        <dbReference type="HAMAP-Rule" id="MF_00527"/>
    </source>
</evidence>
<organism evidence="6 7">
    <name type="scientific">Microlunatus kandeliicorticis</name>
    <dbReference type="NCBI Taxonomy" id="1759536"/>
    <lineage>
        <taxon>Bacteria</taxon>
        <taxon>Bacillati</taxon>
        <taxon>Actinomycetota</taxon>
        <taxon>Actinomycetes</taxon>
        <taxon>Propionibacteriales</taxon>
        <taxon>Propionibacteriaceae</taxon>
        <taxon>Microlunatus</taxon>
    </lineage>
</organism>
<dbReference type="Pfam" id="PF02245">
    <property type="entry name" value="Pur_DNA_glyco"/>
    <property type="match status" value="1"/>
</dbReference>
<keyword evidence="7" id="KW-1185">Reference proteome</keyword>
<evidence type="ECO:0000256" key="4">
    <source>
        <dbReference type="ARBA" id="ARBA00023204"/>
    </source>
</evidence>
<dbReference type="PANTHER" id="PTHR10429">
    <property type="entry name" value="DNA-3-METHYLADENINE GLYCOSYLASE"/>
    <property type="match status" value="1"/>
</dbReference>
<keyword evidence="4 5" id="KW-0234">DNA repair</keyword>
<dbReference type="HAMAP" id="MF_00527">
    <property type="entry name" value="3MGH"/>
    <property type="match status" value="1"/>
</dbReference>
<reference evidence="6 7" key="1">
    <citation type="submission" date="2020-07" db="EMBL/GenBank/DDBJ databases">
        <title>Sequencing the genomes of 1000 actinobacteria strains.</title>
        <authorList>
            <person name="Klenk H.-P."/>
        </authorList>
    </citation>
    <scope>NUCLEOTIDE SEQUENCE [LARGE SCALE GENOMIC DNA]</scope>
    <source>
        <strain evidence="6 7">DSM 100723</strain>
    </source>
</reference>
<evidence type="ECO:0000256" key="3">
    <source>
        <dbReference type="ARBA" id="ARBA00022801"/>
    </source>
</evidence>
<evidence type="ECO:0000256" key="2">
    <source>
        <dbReference type="ARBA" id="ARBA00022763"/>
    </source>
</evidence>
<dbReference type="CDD" id="cd00540">
    <property type="entry name" value="AAG"/>
    <property type="match status" value="1"/>
</dbReference>
<dbReference type="GO" id="GO:0003905">
    <property type="term" value="F:alkylbase DNA N-glycosylase activity"/>
    <property type="evidence" value="ECO:0007669"/>
    <property type="project" value="InterPro"/>
</dbReference>
<keyword evidence="3 5" id="KW-0378">Hydrolase</keyword>
<comment type="similarity">
    <text evidence="1 5">Belongs to the DNA glycosylase MPG family.</text>
</comment>
<dbReference type="GO" id="GO:0006284">
    <property type="term" value="P:base-excision repair"/>
    <property type="evidence" value="ECO:0007669"/>
    <property type="project" value="InterPro"/>
</dbReference>
<dbReference type="InterPro" id="IPR036995">
    <property type="entry name" value="MPG_sf"/>
</dbReference>
<keyword evidence="6" id="KW-0326">Glycosidase</keyword>
<dbReference type="RefSeq" id="WP_328823650.1">
    <property type="nucleotide sequence ID" value="NZ_JACGWT010000002.1"/>
</dbReference>
<dbReference type="SUPFAM" id="SSF50486">
    <property type="entry name" value="FMT C-terminal domain-like"/>
    <property type="match status" value="1"/>
</dbReference>
<dbReference type="InterPro" id="IPR003180">
    <property type="entry name" value="MPG"/>
</dbReference>
<dbReference type="EMBL" id="JACGWT010000002">
    <property type="protein sequence ID" value="MBA8793469.1"/>
    <property type="molecule type" value="Genomic_DNA"/>
</dbReference>
<dbReference type="PANTHER" id="PTHR10429:SF0">
    <property type="entry name" value="DNA-3-METHYLADENINE GLYCOSYLASE"/>
    <property type="match status" value="1"/>
</dbReference>
<dbReference type="EC" id="3.2.2.-" evidence="5"/>
<dbReference type="Gene3D" id="3.10.300.10">
    <property type="entry name" value="Methylpurine-DNA glycosylase (MPG)"/>
    <property type="match status" value="1"/>
</dbReference>
<name>A0A7W3P507_9ACTN</name>
<dbReference type="InterPro" id="IPR011034">
    <property type="entry name" value="Formyl_transferase-like_C_sf"/>
</dbReference>
<dbReference type="AlphaFoldDB" id="A0A7W3P507"/>
<gene>
    <name evidence="6" type="ORF">FHX74_001074</name>
</gene>
<dbReference type="GO" id="GO:0003677">
    <property type="term" value="F:DNA binding"/>
    <property type="evidence" value="ECO:0007669"/>
    <property type="project" value="InterPro"/>
</dbReference>
<evidence type="ECO:0000313" key="7">
    <source>
        <dbReference type="Proteomes" id="UP000523079"/>
    </source>
</evidence>
<protein>
    <recommendedName>
        <fullName evidence="5">Putative 3-methyladenine DNA glycosylase</fullName>
        <ecNumber evidence="5">3.2.2.-</ecNumber>
    </recommendedName>
</protein>
<accession>A0A7W3P507</accession>
<dbReference type="NCBIfam" id="NF002003">
    <property type="entry name" value="PRK00802.1-3"/>
    <property type="match status" value="1"/>
</dbReference>
<evidence type="ECO:0000313" key="6">
    <source>
        <dbReference type="EMBL" id="MBA8793469.1"/>
    </source>
</evidence>